<name>A0ABR7L4T1_9PSEU</name>
<gene>
    <name evidence="4" type="ORF">GPZ80_10160</name>
</gene>
<dbReference type="Gene3D" id="3.30.300.30">
    <property type="match status" value="1"/>
</dbReference>
<dbReference type="InterPro" id="IPR045851">
    <property type="entry name" value="AMP-bd_C_sf"/>
</dbReference>
<dbReference type="PANTHER" id="PTHR22754:SF32">
    <property type="entry name" value="DISCO-INTERACTING PROTEIN 2"/>
    <property type="match status" value="1"/>
</dbReference>
<feature type="domain" description="AMP-dependent synthetase/ligase" evidence="3">
    <location>
        <begin position="2"/>
        <end position="389"/>
    </location>
</feature>
<accession>A0ABR7L4T1</accession>
<protein>
    <submittedName>
        <fullName evidence="4">Fatty acyl-AMP ligase</fullName>
    </submittedName>
</protein>
<dbReference type="Gene3D" id="3.40.50.12780">
    <property type="entry name" value="N-terminal domain of ligase-like"/>
    <property type="match status" value="1"/>
</dbReference>
<evidence type="ECO:0000313" key="5">
    <source>
        <dbReference type="Proteomes" id="UP000734823"/>
    </source>
</evidence>
<dbReference type="CDD" id="cd05931">
    <property type="entry name" value="FAAL"/>
    <property type="match status" value="1"/>
</dbReference>
<keyword evidence="2 4" id="KW-0436">Ligase</keyword>
<evidence type="ECO:0000313" key="4">
    <source>
        <dbReference type="EMBL" id="MBC6447533.1"/>
    </source>
</evidence>
<dbReference type="InterPro" id="IPR000873">
    <property type="entry name" value="AMP-dep_synth/lig_dom"/>
</dbReference>
<evidence type="ECO:0000259" key="3">
    <source>
        <dbReference type="Pfam" id="PF00501"/>
    </source>
</evidence>
<reference evidence="4 5" key="1">
    <citation type="submission" date="2020-06" db="EMBL/GenBank/DDBJ databases">
        <title>Actinokineospora xiongansis sp. nov., isolated from soil of Baiyangdian.</title>
        <authorList>
            <person name="Zhang X."/>
        </authorList>
    </citation>
    <scope>NUCLEOTIDE SEQUENCE [LARGE SCALE GENOMIC DNA]</scope>
    <source>
        <strain evidence="4 5">HBU206404</strain>
    </source>
</reference>
<comment type="caution">
    <text evidence="4">The sequence shown here is derived from an EMBL/GenBank/DDBJ whole genome shotgun (WGS) entry which is preliminary data.</text>
</comment>
<dbReference type="InterPro" id="IPR042099">
    <property type="entry name" value="ANL_N_sf"/>
</dbReference>
<evidence type="ECO:0000256" key="1">
    <source>
        <dbReference type="ARBA" id="ARBA00006432"/>
    </source>
</evidence>
<dbReference type="Proteomes" id="UP000734823">
    <property type="component" value="Unassembled WGS sequence"/>
</dbReference>
<dbReference type="SUPFAM" id="SSF56801">
    <property type="entry name" value="Acetyl-CoA synthetase-like"/>
    <property type="match status" value="1"/>
</dbReference>
<organism evidence="4 5">
    <name type="scientific">Actinokineospora xionganensis</name>
    <dbReference type="NCBI Taxonomy" id="2684470"/>
    <lineage>
        <taxon>Bacteria</taxon>
        <taxon>Bacillati</taxon>
        <taxon>Actinomycetota</taxon>
        <taxon>Actinomycetes</taxon>
        <taxon>Pseudonocardiales</taxon>
        <taxon>Pseudonocardiaceae</taxon>
        <taxon>Actinokineospora</taxon>
    </lineage>
</organism>
<dbReference type="PANTHER" id="PTHR22754">
    <property type="entry name" value="DISCO-INTERACTING PROTEIN 2 DIP2 -RELATED"/>
    <property type="match status" value="1"/>
</dbReference>
<comment type="similarity">
    <text evidence="1">Belongs to the ATP-dependent AMP-binding enzyme family.</text>
</comment>
<evidence type="ECO:0000256" key="2">
    <source>
        <dbReference type="ARBA" id="ARBA00022598"/>
    </source>
</evidence>
<proteinExistence type="inferred from homology"/>
<sequence length="555" mass="59297">MPERTAVVFVDDVEAPDGAPRWSYARLDAEARKSAAWLSARVRAGERVLLLHPTGLDFAAALVGCLYAGVVAVPAPLPGRYRHERARLCDLAANAGISAIMTDVDNLAAVTEWAVEEGYAGLAVVATNSGDLADADSWTPVAVDRDSLAVIHYTSGATGAPKGVALTHDNLLRNIENQCAASGLAPGWRVGGWLPHHHTMGLLGQLLPALVAGATAVVMRPSAFLKRPYHWLRVIDKFDVTATAAPGFAFEICCGRVTDDEVAGLDLSRWRVAAIGAEPLHASTVDAFVKRFAPAGFRADVLSPCYGLAEATAFVAGDAFRPAVVTKVDPHELELGRFVPATAGVDLLSSGTPRDFEVRVADPRTGEVSVPGALGEIWLRGPSAARGYWRDDAATARTFTPDGFVRSGDLGTLYDGELYVVGRVDEVLRVEGRVFTPQEVEGRMRSGYAETALIGAVFTVSAAETGVGPMLVATHEITGRPGDECLRDLSARIKAMVADEFGVRPSVVAFYRRNGIPRTAAGKIQRTAMRRLFLARSLNALYIDYDPSVPESLRE</sequence>
<dbReference type="Pfam" id="PF00501">
    <property type="entry name" value="AMP-binding"/>
    <property type="match status" value="1"/>
</dbReference>
<dbReference type="EMBL" id="JABVED010000004">
    <property type="protein sequence ID" value="MBC6447533.1"/>
    <property type="molecule type" value="Genomic_DNA"/>
</dbReference>
<dbReference type="InterPro" id="IPR040097">
    <property type="entry name" value="FAAL/FAAC"/>
</dbReference>
<dbReference type="GO" id="GO:0016874">
    <property type="term" value="F:ligase activity"/>
    <property type="evidence" value="ECO:0007669"/>
    <property type="project" value="UniProtKB-KW"/>
</dbReference>
<keyword evidence="5" id="KW-1185">Reference proteome</keyword>